<comment type="caution">
    <text evidence="2">The sequence shown here is derived from an EMBL/GenBank/DDBJ whole genome shotgun (WGS) entry which is preliminary data.</text>
</comment>
<accession>A0AAN7WJ08</accession>
<reference evidence="2" key="1">
    <citation type="submission" date="2023-08" db="EMBL/GenBank/DDBJ databases">
        <title>Black Yeasts Isolated from many extreme environments.</title>
        <authorList>
            <person name="Coleine C."/>
            <person name="Stajich J.E."/>
            <person name="Selbmann L."/>
        </authorList>
    </citation>
    <scope>NUCLEOTIDE SEQUENCE</scope>
    <source>
        <strain evidence="2">CCFEE 5810</strain>
    </source>
</reference>
<organism evidence="2 3">
    <name type="scientific">Elasticomyces elasticus</name>
    <dbReference type="NCBI Taxonomy" id="574655"/>
    <lineage>
        <taxon>Eukaryota</taxon>
        <taxon>Fungi</taxon>
        <taxon>Dikarya</taxon>
        <taxon>Ascomycota</taxon>
        <taxon>Pezizomycotina</taxon>
        <taxon>Dothideomycetes</taxon>
        <taxon>Dothideomycetidae</taxon>
        <taxon>Mycosphaerellales</taxon>
        <taxon>Teratosphaeriaceae</taxon>
        <taxon>Elasticomyces</taxon>
    </lineage>
</organism>
<feature type="compositionally biased region" description="Low complexity" evidence="1">
    <location>
        <begin position="21"/>
        <end position="42"/>
    </location>
</feature>
<proteinExistence type="predicted"/>
<feature type="region of interest" description="Disordered" evidence="1">
    <location>
        <begin position="1"/>
        <end position="57"/>
    </location>
</feature>
<dbReference type="EMBL" id="JAVRQU010000008">
    <property type="protein sequence ID" value="KAK5699874.1"/>
    <property type="molecule type" value="Genomic_DNA"/>
</dbReference>
<gene>
    <name evidence="2" type="ORF">LTR97_006007</name>
</gene>
<name>A0AAN7WJ08_9PEZI</name>
<evidence type="ECO:0000313" key="2">
    <source>
        <dbReference type="EMBL" id="KAK5699874.1"/>
    </source>
</evidence>
<evidence type="ECO:0000256" key="1">
    <source>
        <dbReference type="SAM" id="MobiDB-lite"/>
    </source>
</evidence>
<evidence type="ECO:0000313" key="3">
    <source>
        <dbReference type="Proteomes" id="UP001310594"/>
    </source>
</evidence>
<sequence length="140" mass="15414">MPFSSILGQSRKADTKAIPRKPSYASSTKSSASKASQWSDTSTLAPTNDIPVAPAPRHPSLPWESYEALPATHPVFKYPAEYRNKLYAKGVDPVLKAEFDLSTRGKTYGEPRDLKKALTGPLNLYMRQRWALFDPSGSSA</sequence>
<dbReference type="AlphaFoldDB" id="A0AAN7WJ08"/>
<dbReference type="Proteomes" id="UP001310594">
    <property type="component" value="Unassembled WGS sequence"/>
</dbReference>
<protein>
    <submittedName>
        <fullName evidence="2">Uncharacterized protein</fullName>
    </submittedName>
</protein>